<evidence type="ECO:0000259" key="1">
    <source>
        <dbReference type="Pfam" id="PF01261"/>
    </source>
</evidence>
<dbReference type="GO" id="GO:0016853">
    <property type="term" value="F:isomerase activity"/>
    <property type="evidence" value="ECO:0007669"/>
    <property type="project" value="UniProtKB-KW"/>
</dbReference>
<keyword evidence="2" id="KW-0413">Isomerase</keyword>
<dbReference type="PANTHER" id="PTHR12110:SF41">
    <property type="entry name" value="INOSOSE DEHYDRATASE"/>
    <property type="match status" value="1"/>
</dbReference>
<dbReference type="SUPFAM" id="SSF51658">
    <property type="entry name" value="Xylose isomerase-like"/>
    <property type="match status" value="1"/>
</dbReference>
<sequence>MSCLLLSACQDSFTNSSAEQAKTKSQTTMQDIPKISVQLWSVNEDLAKDFKNTMTEIASMGFTAVEFAGDFGPYENDPKGLVQFLDSLNLKVSGAHVPMRKLTADKFDETVDFYQAIGTPMILVPSDKRAEKAETINAFVTELNAVAKKMRARGIGFGFHNHDRELVPYKNSTFWDYIAENTQQDFILQLDVGWVQYAQKDPVMYVQRYPNRTVTTHYKAKYTDDVKNKKPLIGQDITDWKAVLKANIAVGGTQWLVVEQEEYPDGLTPLEAVRISKQGLDEIINELITH</sequence>
<proteinExistence type="predicted"/>
<evidence type="ECO:0000313" key="2">
    <source>
        <dbReference type="EMBL" id="TPH15777.1"/>
    </source>
</evidence>
<dbReference type="InterPro" id="IPR013022">
    <property type="entry name" value="Xyl_isomerase-like_TIM-brl"/>
</dbReference>
<dbReference type="InterPro" id="IPR036237">
    <property type="entry name" value="Xyl_isomerase-like_sf"/>
</dbReference>
<dbReference type="OrthoDB" id="6258928at2"/>
<dbReference type="Proteomes" id="UP000315303">
    <property type="component" value="Unassembled WGS sequence"/>
</dbReference>
<accession>A0A502L612</accession>
<protein>
    <submittedName>
        <fullName evidence="2">Sugar phosphate isomerase/epimerase</fullName>
    </submittedName>
</protein>
<keyword evidence="3" id="KW-1185">Reference proteome</keyword>
<dbReference type="PANTHER" id="PTHR12110">
    <property type="entry name" value="HYDROXYPYRUVATE ISOMERASE"/>
    <property type="match status" value="1"/>
</dbReference>
<dbReference type="InterPro" id="IPR050312">
    <property type="entry name" value="IolE/XylAMocC-like"/>
</dbReference>
<reference evidence="2 3" key="1">
    <citation type="submission" date="2019-01" db="EMBL/GenBank/DDBJ databases">
        <title>Litorilituus lipolytica sp. nov., isolated from intertidal sand of the Yellow Sea in China.</title>
        <authorList>
            <person name="Liu A."/>
        </authorList>
    </citation>
    <scope>NUCLEOTIDE SEQUENCE [LARGE SCALE GENOMIC DNA]</scope>
    <source>
        <strain evidence="2 3">RZ04</strain>
    </source>
</reference>
<dbReference type="Gene3D" id="3.20.20.150">
    <property type="entry name" value="Divalent-metal-dependent TIM barrel enzymes"/>
    <property type="match status" value="1"/>
</dbReference>
<dbReference type="EMBL" id="SAWY01000019">
    <property type="protein sequence ID" value="TPH15777.1"/>
    <property type="molecule type" value="Genomic_DNA"/>
</dbReference>
<dbReference type="Pfam" id="PF01261">
    <property type="entry name" value="AP_endonuc_2"/>
    <property type="match status" value="1"/>
</dbReference>
<feature type="domain" description="Xylose isomerase-like TIM barrel" evidence="1">
    <location>
        <begin position="56"/>
        <end position="268"/>
    </location>
</feature>
<comment type="caution">
    <text evidence="2">The sequence shown here is derived from an EMBL/GenBank/DDBJ whole genome shotgun (WGS) entry which is preliminary data.</text>
</comment>
<organism evidence="2 3">
    <name type="scientific">Litorilituus lipolyticus</name>
    <dbReference type="NCBI Taxonomy" id="2491017"/>
    <lineage>
        <taxon>Bacteria</taxon>
        <taxon>Pseudomonadati</taxon>
        <taxon>Pseudomonadota</taxon>
        <taxon>Gammaproteobacteria</taxon>
        <taxon>Alteromonadales</taxon>
        <taxon>Colwelliaceae</taxon>
        <taxon>Litorilituus</taxon>
    </lineage>
</organism>
<evidence type="ECO:0000313" key="3">
    <source>
        <dbReference type="Proteomes" id="UP000315303"/>
    </source>
</evidence>
<dbReference type="AlphaFoldDB" id="A0A502L612"/>
<gene>
    <name evidence="2" type="ORF">EPA86_08645</name>
</gene>
<name>A0A502L612_9GAMM</name>